<organism evidence="1 2">
    <name type="scientific">Aminomonas paucivorans DSM 12260</name>
    <dbReference type="NCBI Taxonomy" id="584708"/>
    <lineage>
        <taxon>Bacteria</taxon>
        <taxon>Thermotogati</taxon>
        <taxon>Synergistota</taxon>
        <taxon>Synergistia</taxon>
        <taxon>Synergistales</taxon>
        <taxon>Synergistaceae</taxon>
        <taxon>Aminomonas</taxon>
    </lineage>
</organism>
<protein>
    <submittedName>
        <fullName evidence="1">Uncharacterized protein</fullName>
    </submittedName>
</protein>
<dbReference type="AlphaFoldDB" id="E3CVJ5"/>
<keyword evidence="2" id="KW-1185">Reference proteome</keyword>
<dbReference type="EMBL" id="CM001022">
    <property type="protein sequence ID" value="EFQ24186.1"/>
    <property type="molecule type" value="Genomic_DNA"/>
</dbReference>
<dbReference type="PaxDb" id="584708-Apau_1770"/>
<reference evidence="1 2" key="1">
    <citation type="journal article" date="2010" name="Stand. Genomic Sci.">
        <title>Non-contiguous finished genome sequence of Aminomonas paucivorans type strain (GLU-3).</title>
        <authorList>
            <person name="Pitluck S."/>
            <person name="Yasawong M."/>
            <person name="Held B."/>
            <person name="Lapidus A."/>
            <person name="Nolan M."/>
            <person name="Copeland A."/>
            <person name="Lucas S."/>
            <person name="Del Rio T.G."/>
            <person name="Tice H."/>
            <person name="Cheng J.F."/>
            <person name="Chertkov O."/>
            <person name="Goodwin L."/>
            <person name="Tapia R."/>
            <person name="Han C."/>
            <person name="Liolios K."/>
            <person name="Ivanova N."/>
            <person name="Mavromatis K."/>
            <person name="Ovchinnikova G."/>
            <person name="Pati A."/>
            <person name="Chen A."/>
            <person name="Palaniappan K."/>
            <person name="Land M."/>
            <person name="Hauser L."/>
            <person name="Chang Y.J."/>
            <person name="Jeffries C.D."/>
            <person name="Pukall R."/>
            <person name="Spring S."/>
            <person name="Rohde M."/>
            <person name="Sikorski J."/>
            <person name="Goker M."/>
            <person name="Woyke T."/>
            <person name="Bristow J."/>
            <person name="Eisen J.A."/>
            <person name="Markowitz V."/>
            <person name="Hugenholtz P."/>
            <person name="Kyrpides N.C."/>
            <person name="Klenk H.P."/>
        </authorList>
    </citation>
    <scope>NUCLEOTIDE SEQUENCE [LARGE SCALE GENOMIC DNA]</scope>
    <source>
        <strain evidence="1 2">DSM 12260</strain>
    </source>
</reference>
<dbReference type="Proteomes" id="UP000005096">
    <property type="component" value="Chromosome"/>
</dbReference>
<proteinExistence type="predicted"/>
<name>E3CVJ5_9BACT</name>
<dbReference type="RefSeq" id="WP_006301409.1">
    <property type="nucleotide sequence ID" value="NZ_CM001022.1"/>
</dbReference>
<evidence type="ECO:0000313" key="2">
    <source>
        <dbReference type="Proteomes" id="UP000005096"/>
    </source>
</evidence>
<evidence type="ECO:0000313" key="1">
    <source>
        <dbReference type="EMBL" id="EFQ24186.1"/>
    </source>
</evidence>
<accession>E3CVJ5</accession>
<sequence length="99" mass="11200">MISKVKVWGVAILLVVFLAGPCFASRFGAYENGALKIQDPHHLLVFKEGSATQSRTITVQPERIVRAAWNGRYLELVLEKGGKTHERVYESFDSYQDME</sequence>
<dbReference type="HOGENOM" id="CLU_2314229_0_0_0"/>
<gene>
    <name evidence="1" type="ORF">Apau_1770</name>
</gene>